<dbReference type="InterPro" id="IPR051082">
    <property type="entry name" value="Pentapeptide-BTB/POZ_domain"/>
</dbReference>
<dbReference type="SUPFAM" id="SSF141571">
    <property type="entry name" value="Pentapeptide repeat-like"/>
    <property type="match status" value="1"/>
</dbReference>
<comment type="caution">
    <text evidence="1">The sequence shown here is derived from an EMBL/GenBank/DDBJ whole genome shotgun (WGS) entry which is preliminary data.</text>
</comment>
<protein>
    <submittedName>
        <fullName evidence="1">Pentapeptide repeat-containing protein</fullName>
    </submittedName>
</protein>
<sequence>MVNETPKMPKDHRGYTLLRERRVAEFNDLYARGIIDNNLSGLDFRGSDLRGLNADGLNLSNSKFKQADLRGINFSTANLAGASLYGAKISGCLFPESIGAQEIMMSVQYGTRLRVK</sequence>
<proteinExistence type="predicted"/>
<evidence type="ECO:0000313" key="1">
    <source>
        <dbReference type="EMBL" id="HHJ52773.1"/>
    </source>
</evidence>
<dbReference type="AlphaFoldDB" id="A0A7V5PPB5"/>
<name>A0A7V5PPB5_CALAY</name>
<organism evidence="1">
    <name type="scientific">Caldithrix abyssi</name>
    <dbReference type="NCBI Taxonomy" id="187145"/>
    <lineage>
        <taxon>Bacteria</taxon>
        <taxon>Pseudomonadati</taxon>
        <taxon>Calditrichota</taxon>
        <taxon>Calditrichia</taxon>
        <taxon>Calditrichales</taxon>
        <taxon>Calditrichaceae</taxon>
        <taxon>Caldithrix</taxon>
    </lineage>
</organism>
<dbReference type="EMBL" id="DROD01000426">
    <property type="protein sequence ID" value="HHJ52773.1"/>
    <property type="molecule type" value="Genomic_DNA"/>
</dbReference>
<dbReference type="Pfam" id="PF00805">
    <property type="entry name" value="Pentapeptide"/>
    <property type="match status" value="1"/>
</dbReference>
<dbReference type="InterPro" id="IPR001646">
    <property type="entry name" value="5peptide_repeat"/>
</dbReference>
<accession>A0A7V5PPB5</accession>
<dbReference type="PANTHER" id="PTHR14136:SF17">
    <property type="entry name" value="BTB_POZ DOMAIN-CONTAINING PROTEIN KCTD9"/>
    <property type="match status" value="1"/>
</dbReference>
<dbReference type="PANTHER" id="PTHR14136">
    <property type="entry name" value="BTB_POZ DOMAIN-CONTAINING PROTEIN KCTD9"/>
    <property type="match status" value="1"/>
</dbReference>
<reference evidence="1" key="1">
    <citation type="journal article" date="2020" name="mSystems">
        <title>Genome- and Community-Level Interaction Insights into Carbon Utilization and Element Cycling Functions of Hydrothermarchaeota in Hydrothermal Sediment.</title>
        <authorList>
            <person name="Zhou Z."/>
            <person name="Liu Y."/>
            <person name="Xu W."/>
            <person name="Pan J."/>
            <person name="Luo Z.H."/>
            <person name="Li M."/>
        </authorList>
    </citation>
    <scope>NUCLEOTIDE SEQUENCE [LARGE SCALE GENOMIC DNA]</scope>
    <source>
        <strain evidence="1">HyVt-527</strain>
    </source>
</reference>
<dbReference type="Gene3D" id="2.160.20.80">
    <property type="entry name" value="E3 ubiquitin-protein ligase SopA"/>
    <property type="match status" value="1"/>
</dbReference>
<gene>
    <name evidence="1" type="ORF">ENJ89_06220</name>
</gene>
<dbReference type="Proteomes" id="UP000886124">
    <property type="component" value="Unassembled WGS sequence"/>
</dbReference>